<feature type="transmembrane region" description="Helical" evidence="8">
    <location>
        <begin position="306"/>
        <end position="328"/>
    </location>
</feature>
<dbReference type="HOGENOM" id="CLU_008954_1_2_1"/>
<dbReference type="InterPro" id="IPR036259">
    <property type="entry name" value="MFS_trans_sf"/>
</dbReference>
<dbReference type="InterPro" id="IPR002350">
    <property type="entry name" value="Kazal_dom"/>
</dbReference>
<feature type="transmembrane region" description="Helical" evidence="8">
    <location>
        <begin position="153"/>
        <end position="173"/>
    </location>
</feature>
<dbReference type="OrthoDB" id="5062115at2759"/>
<feature type="transmembrane region" description="Helical" evidence="8">
    <location>
        <begin position="90"/>
        <end position="111"/>
    </location>
</feature>
<dbReference type="InterPro" id="IPR036058">
    <property type="entry name" value="Kazal_dom_sf"/>
</dbReference>
<evidence type="ECO:0000256" key="8">
    <source>
        <dbReference type="RuleBase" id="RU362056"/>
    </source>
</evidence>
<evidence type="ECO:0000259" key="9">
    <source>
        <dbReference type="PROSITE" id="PS51465"/>
    </source>
</evidence>
<dbReference type="Pfam" id="PF03137">
    <property type="entry name" value="OATP"/>
    <property type="match status" value="1"/>
</dbReference>
<evidence type="ECO:0000256" key="1">
    <source>
        <dbReference type="ARBA" id="ARBA00004651"/>
    </source>
</evidence>
<dbReference type="GO" id="GO:0005886">
    <property type="term" value="C:plasma membrane"/>
    <property type="evidence" value="ECO:0007669"/>
    <property type="project" value="UniProtKB-SubCell"/>
</dbReference>
<dbReference type="eggNOG" id="KOG3626">
    <property type="taxonomic scope" value="Eukaryota"/>
</dbReference>
<organism evidence="10 11">
    <name type="scientific">Trichoplax adhaerens</name>
    <name type="common">Trichoplax reptans</name>
    <dbReference type="NCBI Taxonomy" id="10228"/>
    <lineage>
        <taxon>Eukaryota</taxon>
        <taxon>Metazoa</taxon>
        <taxon>Placozoa</taxon>
        <taxon>Uniplacotomia</taxon>
        <taxon>Trichoplacea</taxon>
        <taxon>Trichoplacidae</taxon>
        <taxon>Trichoplax</taxon>
    </lineage>
</organism>
<name>B3SCW7_TRIAD</name>
<dbReference type="InterPro" id="IPR004156">
    <property type="entry name" value="OATP"/>
</dbReference>
<dbReference type="SUPFAM" id="SSF103473">
    <property type="entry name" value="MFS general substrate transporter"/>
    <property type="match status" value="1"/>
</dbReference>
<dbReference type="PROSITE" id="PS51465">
    <property type="entry name" value="KAZAL_2"/>
    <property type="match status" value="1"/>
</dbReference>
<dbReference type="PhylomeDB" id="B3SCW7"/>
<gene>
    <name evidence="10" type="ORF">TRIADDRAFT_33605</name>
</gene>
<dbReference type="FunCoup" id="B3SCW7">
    <property type="interactions" value="132"/>
</dbReference>
<dbReference type="NCBIfam" id="TIGR00805">
    <property type="entry name" value="oat"/>
    <property type="match status" value="1"/>
</dbReference>
<dbReference type="PANTHER" id="PTHR11388:SF100">
    <property type="entry name" value="SOLUTE CARRIER ORGANIC ANION TRANSPORTER FAMILY MEMBER 4A1"/>
    <property type="match status" value="1"/>
</dbReference>
<comment type="caution">
    <text evidence="8">Lacks conserved residue(s) required for the propagation of feature annotation.</text>
</comment>
<comment type="similarity">
    <text evidence="2 8">Belongs to the organo anion transporter (TC 2.A.60) family.</text>
</comment>
<dbReference type="Pfam" id="PF07648">
    <property type="entry name" value="Kazal_2"/>
    <property type="match status" value="1"/>
</dbReference>
<evidence type="ECO:0000256" key="7">
    <source>
        <dbReference type="ARBA" id="ARBA00023157"/>
    </source>
</evidence>
<dbReference type="OMA" id="HDCSCIR"/>
<dbReference type="GO" id="GO:0055085">
    <property type="term" value="P:transmembrane transport"/>
    <property type="evidence" value="ECO:0007669"/>
    <property type="project" value="InterPro"/>
</dbReference>
<dbReference type="InParanoid" id="B3SCW7"/>
<evidence type="ECO:0000313" key="10">
    <source>
        <dbReference type="EMBL" id="EDV19391.1"/>
    </source>
</evidence>
<accession>B3SCW7</accession>
<dbReference type="PANTHER" id="PTHR11388">
    <property type="entry name" value="ORGANIC ANION TRANSPORTER"/>
    <property type="match status" value="1"/>
</dbReference>
<protein>
    <recommendedName>
        <fullName evidence="8">Solute carrier organic anion transporter family member</fullName>
    </recommendedName>
</protein>
<keyword evidence="11" id="KW-1185">Reference proteome</keyword>
<evidence type="ECO:0000313" key="11">
    <source>
        <dbReference type="Proteomes" id="UP000009022"/>
    </source>
</evidence>
<dbReference type="Proteomes" id="UP000009022">
    <property type="component" value="Unassembled WGS sequence"/>
</dbReference>
<feature type="transmembrane region" description="Helical" evidence="8">
    <location>
        <begin position="61"/>
        <end position="83"/>
    </location>
</feature>
<evidence type="ECO:0000256" key="2">
    <source>
        <dbReference type="ARBA" id="ARBA00009657"/>
    </source>
</evidence>
<proteinExistence type="inferred from homology"/>
<keyword evidence="8" id="KW-0813">Transport</keyword>
<feature type="transmembrane region" description="Helical" evidence="8">
    <location>
        <begin position="340"/>
        <end position="365"/>
    </location>
</feature>
<keyword evidence="7" id="KW-1015">Disulfide bond</keyword>
<keyword evidence="6 8" id="KW-0472">Membrane</keyword>
<keyword evidence="5 8" id="KW-1133">Transmembrane helix</keyword>
<keyword evidence="4 8" id="KW-0812">Transmembrane</keyword>
<evidence type="ECO:0000256" key="4">
    <source>
        <dbReference type="ARBA" id="ARBA00022692"/>
    </source>
</evidence>
<dbReference type="CTD" id="6759319"/>
<dbReference type="FunFam" id="1.20.1250.20:FF:000507">
    <property type="entry name" value="Solute carrier organic anion transporter family member"/>
    <property type="match status" value="1"/>
</dbReference>
<reference evidence="10 11" key="1">
    <citation type="journal article" date="2008" name="Nature">
        <title>The Trichoplax genome and the nature of placozoans.</title>
        <authorList>
            <person name="Srivastava M."/>
            <person name="Begovic E."/>
            <person name="Chapman J."/>
            <person name="Putnam N.H."/>
            <person name="Hellsten U."/>
            <person name="Kawashima T."/>
            <person name="Kuo A."/>
            <person name="Mitros T."/>
            <person name="Salamov A."/>
            <person name="Carpenter M.L."/>
            <person name="Signorovitch A.Y."/>
            <person name="Moreno M.A."/>
            <person name="Kamm K."/>
            <person name="Grimwood J."/>
            <person name="Schmutz J."/>
            <person name="Shapiro H."/>
            <person name="Grigoriev I.V."/>
            <person name="Buss L.W."/>
            <person name="Schierwater B."/>
            <person name="Dellaporta S.L."/>
            <person name="Rokhsar D.S."/>
        </authorList>
    </citation>
    <scope>NUCLEOTIDE SEQUENCE [LARGE SCALE GENOMIC DNA]</scope>
    <source>
        <strain evidence="10 11">Grell-BS-1999</strain>
    </source>
</reference>
<dbReference type="AlphaFoldDB" id="B3SCW7"/>
<sequence>MYRYGLGPFQPQCLQILNHRWWLITVICLYIIFAGMLMTGFSAVTVTSLEKRYELRSTETGALPSAGEIASAIIGILASYFAGRHHKGRYLSVGAIVLALGALMYSLPHFVTDPYTVVSSSTNYSDLCLETQSTPSNLCDKEFHHGGQSNIRYFFYMFLVAQLLMGAGNNLIWNVGTAYIDENVHPVSSPLYIAVTYTVSVVGPAAGYILGGIFLNRYINWPEAPPPGLTPYDARWIGAWWLCFIVSAASLGFIAVPLFGFPRKLPGYEKHKRLREEMANSNGHRDYGINLKDFIKASQELFRNKAFVFLTCAGILEYLATIGISWFFPKILETQFRLPSYVASFTVGLITVPGGCVGMILGGMLVRIFRMNGRKAAKLACILGFVDCALSAVFLLGCDSLPFAGVNAPYTSHSLTSFNEVNLTAICNSGCMCNKVEYNAICGSDGKTYYSPCHAGCKTSYFDAENLTYAYRNCSCIPKASDTYSNYDAIQGSCTSNCQEFKPFVIGISIAIVAVMSKTVPSTEALLRSVPENQRVYALGVSSAMIRLAGNLPGPILIGAFIDYSCLLWGNECDSSSTCWFYDSRKMGMYLYISLIMIKLLSTFLFILSWRYYRKDQGLSSTGSTHLLDFSHKSEDITRGKDAI</sequence>
<dbReference type="Gene3D" id="1.20.1250.20">
    <property type="entry name" value="MFS general substrate transporter like domains"/>
    <property type="match status" value="1"/>
</dbReference>
<dbReference type="Gene3D" id="3.30.60.30">
    <property type="match status" value="1"/>
</dbReference>
<dbReference type="EMBL" id="DS985274">
    <property type="protein sequence ID" value="EDV19391.1"/>
    <property type="molecule type" value="Genomic_DNA"/>
</dbReference>
<dbReference type="KEGG" id="tad:TRIADDRAFT_33605"/>
<keyword evidence="3" id="KW-1003">Cell membrane</keyword>
<dbReference type="RefSeq" id="XP_002118080.1">
    <property type="nucleotide sequence ID" value="XM_002118044.1"/>
</dbReference>
<feature type="transmembrane region" description="Helical" evidence="8">
    <location>
        <begin position="21"/>
        <end position="41"/>
    </location>
</feature>
<comment type="subcellular location">
    <subcellularLocation>
        <location evidence="1 8">Cell membrane</location>
        <topology evidence="1 8">Multi-pass membrane protein</topology>
    </subcellularLocation>
</comment>
<evidence type="ECO:0000256" key="3">
    <source>
        <dbReference type="ARBA" id="ARBA00022475"/>
    </source>
</evidence>
<feature type="transmembrane region" description="Helical" evidence="8">
    <location>
        <begin position="590"/>
        <end position="610"/>
    </location>
</feature>
<feature type="transmembrane region" description="Helical" evidence="8">
    <location>
        <begin position="239"/>
        <end position="261"/>
    </location>
</feature>
<dbReference type="SUPFAM" id="SSF100895">
    <property type="entry name" value="Kazal-type serine protease inhibitors"/>
    <property type="match status" value="1"/>
</dbReference>
<evidence type="ECO:0000256" key="5">
    <source>
        <dbReference type="ARBA" id="ARBA00022989"/>
    </source>
</evidence>
<feature type="transmembrane region" description="Helical" evidence="8">
    <location>
        <begin position="194"/>
        <end position="219"/>
    </location>
</feature>
<evidence type="ECO:0000256" key="6">
    <source>
        <dbReference type="ARBA" id="ARBA00023136"/>
    </source>
</evidence>
<keyword evidence="8" id="KW-0406">Ion transport</keyword>
<feature type="domain" description="Kazal-like" evidence="9">
    <location>
        <begin position="421"/>
        <end position="478"/>
    </location>
</feature>
<dbReference type="GeneID" id="6759319"/>
<dbReference type="GO" id="GO:0006811">
    <property type="term" value="P:monoatomic ion transport"/>
    <property type="evidence" value="ECO:0007669"/>
    <property type="project" value="UniProtKB-KW"/>
</dbReference>